<name>A0A0A9H5P7_ARUDO</name>
<evidence type="ECO:0000313" key="1">
    <source>
        <dbReference type="EMBL" id="JAE30166.1"/>
    </source>
</evidence>
<organism evidence="1">
    <name type="scientific">Arundo donax</name>
    <name type="common">Giant reed</name>
    <name type="synonym">Donax arundinaceus</name>
    <dbReference type="NCBI Taxonomy" id="35708"/>
    <lineage>
        <taxon>Eukaryota</taxon>
        <taxon>Viridiplantae</taxon>
        <taxon>Streptophyta</taxon>
        <taxon>Embryophyta</taxon>
        <taxon>Tracheophyta</taxon>
        <taxon>Spermatophyta</taxon>
        <taxon>Magnoliopsida</taxon>
        <taxon>Liliopsida</taxon>
        <taxon>Poales</taxon>
        <taxon>Poaceae</taxon>
        <taxon>PACMAD clade</taxon>
        <taxon>Arundinoideae</taxon>
        <taxon>Arundineae</taxon>
        <taxon>Arundo</taxon>
    </lineage>
</organism>
<proteinExistence type="predicted"/>
<dbReference type="AlphaFoldDB" id="A0A0A9H5P7"/>
<reference evidence="1" key="1">
    <citation type="submission" date="2014-09" db="EMBL/GenBank/DDBJ databases">
        <authorList>
            <person name="Magalhaes I.L.F."/>
            <person name="Oliveira U."/>
            <person name="Santos F.R."/>
            <person name="Vidigal T.H.D.A."/>
            <person name="Brescovit A.D."/>
            <person name="Santos A.J."/>
        </authorList>
    </citation>
    <scope>NUCLEOTIDE SEQUENCE</scope>
    <source>
        <tissue evidence="1">Shoot tissue taken approximately 20 cm above the soil surface</tissue>
    </source>
</reference>
<sequence length="84" mass="9190">MTPQQPYSELDYYVQSILLTSCLPGPIGGGCHPSSPPIIWFQSCKCIAQKTHDAGTPANDYHCHPTGQESHLQILSRSSHLLIS</sequence>
<accession>A0A0A9H5P7</accession>
<protein>
    <submittedName>
        <fullName evidence="1">Uncharacterized protein</fullName>
    </submittedName>
</protein>
<reference evidence="1" key="2">
    <citation type="journal article" date="2015" name="Data Brief">
        <title>Shoot transcriptome of the giant reed, Arundo donax.</title>
        <authorList>
            <person name="Barrero R.A."/>
            <person name="Guerrero F.D."/>
            <person name="Moolhuijzen P."/>
            <person name="Goolsby J.A."/>
            <person name="Tidwell J."/>
            <person name="Bellgard S.E."/>
            <person name="Bellgard M.I."/>
        </authorList>
    </citation>
    <scope>NUCLEOTIDE SEQUENCE</scope>
    <source>
        <tissue evidence="1">Shoot tissue taken approximately 20 cm above the soil surface</tissue>
    </source>
</reference>
<dbReference type="EMBL" id="GBRH01167730">
    <property type="protein sequence ID" value="JAE30166.1"/>
    <property type="molecule type" value="Transcribed_RNA"/>
</dbReference>